<dbReference type="EMBL" id="JAQNDL010000003">
    <property type="protein sequence ID" value="MDC0721298.1"/>
    <property type="molecule type" value="Genomic_DNA"/>
</dbReference>
<gene>
    <name evidence="3" type="ORF">POL25_30605</name>
</gene>
<accession>A0ABT5E614</accession>
<feature type="region of interest" description="Disordered" evidence="1">
    <location>
        <begin position="32"/>
        <end position="123"/>
    </location>
</feature>
<feature type="compositionally biased region" description="Low complexity" evidence="1">
    <location>
        <begin position="32"/>
        <end position="118"/>
    </location>
</feature>
<keyword evidence="2" id="KW-0732">Signal</keyword>
<evidence type="ECO:0000313" key="3">
    <source>
        <dbReference type="EMBL" id="MDC0721298.1"/>
    </source>
</evidence>
<reference evidence="3 4" key="1">
    <citation type="submission" date="2022-11" db="EMBL/GenBank/DDBJ databases">
        <title>Minimal conservation of predation-associated metabolite biosynthetic gene clusters underscores biosynthetic potential of Myxococcota including descriptions for ten novel species: Archangium lansinium sp. nov., Myxococcus landrumus sp. nov., Nannocystis bai.</title>
        <authorList>
            <person name="Ahearne A."/>
            <person name="Stevens C."/>
            <person name="Dowd S."/>
        </authorList>
    </citation>
    <scope>NUCLEOTIDE SEQUENCE [LARGE SCALE GENOMIC DNA]</scope>
    <source>
        <strain evidence="3 4">BB15-2</strain>
    </source>
</reference>
<dbReference type="Proteomes" id="UP001221686">
    <property type="component" value="Unassembled WGS sequence"/>
</dbReference>
<keyword evidence="4" id="KW-1185">Reference proteome</keyword>
<feature type="chain" id="PRO_5045409328" evidence="2">
    <location>
        <begin position="24"/>
        <end position="297"/>
    </location>
</feature>
<dbReference type="RefSeq" id="WP_272089801.1">
    <property type="nucleotide sequence ID" value="NZ_JAQNDL010000003.1"/>
</dbReference>
<evidence type="ECO:0000256" key="2">
    <source>
        <dbReference type="SAM" id="SignalP"/>
    </source>
</evidence>
<evidence type="ECO:0000313" key="4">
    <source>
        <dbReference type="Proteomes" id="UP001221686"/>
    </source>
</evidence>
<feature type="signal peptide" evidence="2">
    <location>
        <begin position="1"/>
        <end position="23"/>
    </location>
</feature>
<comment type="caution">
    <text evidence="3">The sequence shown here is derived from an EMBL/GenBank/DDBJ whole genome shotgun (WGS) entry which is preliminary data.</text>
</comment>
<proteinExistence type="predicted"/>
<evidence type="ECO:0000256" key="1">
    <source>
        <dbReference type="SAM" id="MobiDB-lite"/>
    </source>
</evidence>
<organism evidence="3 4">
    <name type="scientific">Nannocystis bainbridge</name>
    <dbReference type="NCBI Taxonomy" id="2995303"/>
    <lineage>
        <taxon>Bacteria</taxon>
        <taxon>Pseudomonadati</taxon>
        <taxon>Myxococcota</taxon>
        <taxon>Polyangia</taxon>
        <taxon>Nannocystales</taxon>
        <taxon>Nannocystaceae</taxon>
        <taxon>Nannocystis</taxon>
    </lineage>
</organism>
<protein>
    <submittedName>
        <fullName evidence="3">Uncharacterized protein</fullName>
    </submittedName>
</protein>
<sequence length="297" mass="30182">MASHTRFSGALAAIFLLSLPACGDATSATTATTVATTESTGPATATEATTDTTTTTTATTEAVTTTTGPTSSTSTTSTTSASETATGETTAVSATTADTTSTTDATTAAETSEGTTGEPMGATCEQDSDCQLHTDCCTCDVIAVGEAPPTCDVPECFVDVCSTLDLGPDQPECRFGRCTFPKVTCNPFGVTCNTPPPICAAGTLPSVKDDCWSGQCTPVEACDWAPDCAACELDSDPLVCVLKGQKGAYHVCEPKPAACGDAAEIDCECGQEICEASPPHTKCNDQPVGIECECQFC</sequence>
<name>A0ABT5E614_9BACT</name>